<sequence>MLGIMEFTWSLIAGVINRRSNKARRSALLWINEREAKPTRNRSLASGASPHTTCTPVTNSRIRHPRDSTGPRGGFVTPRLPESPRAAECVTPTDLNRCARLSLSHLAGCGSSDLIHHTRRWPVGGYCLVIEHTLVMSAENTNQPPNGDLLNQLPLQFQMLINTAVDKAVERQAAIHRGEMKQMIDHFTGVNVNSDAQSSGASNNNRNLPAVTQSKSKQQPPSNPIPKPSVPPKKPVTRRAQAVATNLKRQNSTRAKSVPLPPKPSTATPKKARSGTSFKKQATTVKKQPNQMTLKDYPADFLDTKECIFTHIKLLWGMFEVRTPPPPANPELMLATLNAILFNSACRIAALNTFLQMAGAGGYDFMGFNHAYRDDVVLSIKTYDHFVHHLSSKKFCAEVKEPGKYAKKVEPKNISGNHSRLRTDRYKFAVNNKYPNRYLKMINDINANSDDEWDPLAKCFSIRTLSYRSHSGNIFFRRLDQVMRDSVHSRGNSPGKRTRRLPKQPIISTTKIVPTHLALDFYHQGWLRNKSINEQQSLPDVTQVAFLPDPTRSLLPENHPRHDPEERLNDSDFNQLYLKDIIKLYRLDVRKHSMLTMKMTRLNQKRILGDDKSDVEHEDEDDGHYEEGNWGDYYGSDEDGEFDDKDEEDKDDDDDDSRMQEDGGDDTNYGDCHLNDAEEDAINEEHGL</sequence>
<protein>
    <submittedName>
        <fullName evidence="2">Uncharacterized protein</fullName>
    </submittedName>
</protein>
<dbReference type="VEuPathDB" id="FungiDB:PSTT_05987"/>
<proteinExistence type="predicted"/>
<feature type="region of interest" description="Disordered" evidence="1">
    <location>
        <begin position="610"/>
        <end position="688"/>
    </location>
</feature>
<feature type="compositionally biased region" description="Acidic residues" evidence="1">
    <location>
        <begin position="635"/>
        <end position="656"/>
    </location>
</feature>
<name>A0A2S4W8S6_9BASI</name>
<feature type="compositionally biased region" description="Polar residues" evidence="1">
    <location>
        <begin position="243"/>
        <end position="255"/>
    </location>
</feature>
<evidence type="ECO:0000313" key="3">
    <source>
        <dbReference type="Proteomes" id="UP000238274"/>
    </source>
</evidence>
<dbReference type="Proteomes" id="UP000238274">
    <property type="component" value="Unassembled WGS sequence"/>
</dbReference>
<comment type="caution">
    <text evidence="2">The sequence shown here is derived from an EMBL/GenBank/DDBJ whole genome shotgun (WGS) entry which is preliminary data.</text>
</comment>
<dbReference type="VEuPathDB" id="FungiDB:PSTT_05988"/>
<feature type="region of interest" description="Disordered" evidence="1">
    <location>
        <begin position="39"/>
        <end position="80"/>
    </location>
</feature>
<feature type="compositionally biased region" description="Polar residues" evidence="1">
    <location>
        <begin position="41"/>
        <end position="60"/>
    </location>
</feature>
<dbReference type="EMBL" id="PKSM01000069">
    <property type="protein sequence ID" value="POW18184.1"/>
    <property type="molecule type" value="Genomic_DNA"/>
</dbReference>
<evidence type="ECO:0000256" key="1">
    <source>
        <dbReference type="SAM" id="MobiDB-lite"/>
    </source>
</evidence>
<dbReference type="AlphaFoldDB" id="A0A2S4W8S6"/>
<dbReference type="OrthoDB" id="3056461at2759"/>
<reference evidence="2 3" key="1">
    <citation type="submission" date="2017-12" db="EMBL/GenBank/DDBJ databases">
        <title>Gene loss provides genomic basis for host adaptation in cereal stripe rust fungi.</title>
        <authorList>
            <person name="Xia C."/>
        </authorList>
    </citation>
    <scope>NUCLEOTIDE SEQUENCE [LARGE SCALE GENOMIC DNA]</scope>
    <source>
        <strain evidence="2 3">93TX-2</strain>
    </source>
</reference>
<evidence type="ECO:0000313" key="2">
    <source>
        <dbReference type="EMBL" id="POW18184.1"/>
    </source>
</evidence>
<feature type="region of interest" description="Disordered" evidence="1">
    <location>
        <begin position="192"/>
        <end position="287"/>
    </location>
</feature>
<keyword evidence="3" id="KW-1185">Reference proteome</keyword>
<feature type="compositionally biased region" description="Polar residues" evidence="1">
    <location>
        <begin position="274"/>
        <end position="287"/>
    </location>
</feature>
<gene>
    <name evidence="2" type="ORF">PSHT_06067</name>
</gene>
<dbReference type="VEuPathDB" id="FungiDB:PSHT_06067"/>
<feature type="compositionally biased region" description="Polar residues" evidence="1">
    <location>
        <begin position="192"/>
        <end position="212"/>
    </location>
</feature>
<reference evidence="3" key="2">
    <citation type="journal article" date="2018" name="BMC Genomics">
        <title>Genomic insights into host adaptation between the wheat stripe rust pathogen (Puccinia striiformis f. sp. tritici) and the barley stripe rust pathogen (Puccinia striiformis f. sp. hordei).</title>
        <authorList>
            <person name="Xia C."/>
            <person name="Wang M."/>
            <person name="Yin C."/>
            <person name="Cornejo O.E."/>
            <person name="Hulbert S.H."/>
            <person name="Chen X."/>
        </authorList>
    </citation>
    <scope>NUCLEOTIDE SEQUENCE [LARGE SCALE GENOMIC DNA]</scope>
    <source>
        <strain evidence="3">93TX-2</strain>
    </source>
</reference>
<reference evidence="3" key="3">
    <citation type="journal article" date="2018" name="Mol. Plant Microbe Interact.">
        <title>Genome sequence resources for the wheat stripe rust pathogen (Puccinia striiformis f. sp. tritici) and the barley stripe rust pathogen (Puccinia striiformis f. sp. hordei).</title>
        <authorList>
            <person name="Xia C."/>
            <person name="Wang M."/>
            <person name="Yin C."/>
            <person name="Cornejo O.E."/>
            <person name="Hulbert S.H."/>
            <person name="Chen X."/>
        </authorList>
    </citation>
    <scope>NUCLEOTIDE SEQUENCE [LARGE SCALE GENOMIC DNA]</scope>
    <source>
        <strain evidence="3">93TX-2</strain>
    </source>
</reference>
<accession>A0A2S4W8S6</accession>
<feature type="compositionally biased region" description="Pro residues" evidence="1">
    <location>
        <begin position="221"/>
        <end position="234"/>
    </location>
</feature>
<organism evidence="2 3">
    <name type="scientific">Puccinia striiformis</name>
    <dbReference type="NCBI Taxonomy" id="27350"/>
    <lineage>
        <taxon>Eukaryota</taxon>
        <taxon>Fungi</taxon>
        <taxon>Dikarya</taxon>
        <taxon>Basidiomycota</taxon>
        <taxon>Pucciniomycotina</taxon>
        <taxon>Pucciniomycetes</taxon>
        <taxon>Pucciniales</taxon>
        <taxon>Pucciniaceae</taxon>
        <taxon>Puccinia</taxon>
    </lineage>
</organism>